<evidence type="ECO:0008006" key="9">
    <source>
        <dbReference type="Google" id="ProtNLM"/>
    </source>
</evidence>
<dbReference type="EMBL" id="JAMQCR010000003">
    <property type="protein sequence ID" value="MCM2536037.1"/>
    <property type="molecule type" value="Genomic_DNA"/>
</dbReference>
<evidence type="ECO:0000256" key="5">
    <source>
        <dbReference type="ARBA" id="ARBA00023136"/>
    </source>
</evidence>
<comment type="subcellular location">
    <subcellularLocation>
        <location evidence="1">Cell membrane</location>
        <topology evidence="1">Multi-pass membrane protein</topology>
    </subcellularLocation>
</comment>
<feature type="transmembrane region" description="Helical" evidence="6">
    <location>
        <begin position="214"/>
        <end position="241"/>
    </location>
</feature>
<gene>
    <name evidence="7" type="ORF">NDK43_31765</name>
</gene>
<organism evidence="7 8">
    <name type="scientific">Neobacillus pocheonensis</name>
    <dbReference type="NCBI Taxonomy" id="363869"/>
    <lineage>
        <taxon>Bacteria</taxon>
        <taxon>Bacillati</taxon>
        <taxon>Bacillota</taxon>
        <taxon>Bacilli</taxon>
        <taxon>Bacillales</taxon>
        <taxon>Bacillaceae</taxon>
        <taxon>Neobacillus</taxon>
    </lineage>
</organism>
<feature type="transmembrane region" description="Helical" evidence="6">
    <location>
        <begin position="253"/>
        <end position="275"/>
    </location>
</feature>
<keyword evidence="5 6" id="KW-0472">Membrane</keyword>
<sequence>MNNKAITFIKNFSYTLSSNLISMMISTILIFIVPKLIGVEDYGYWQLYLFYSSYVGFLHFGWNDGIYLRYGGKEYKELNKELFFSQFWMLIIFQVLIGAVIMGVSIAFSSDTNRLYIFEMTALCMFIVNVRLMLIFILQGTNRIKEYAQITMMERVIYCCLILLFLFIGIRQYKLLISADIIGKLVTLVYAMYCCKDIVFNKVSAFYLNIKETIMNVSVGIKLMFANIASMLIIGVVRFGIERSWDVSTFGKVSLVMSVSNLMMIFIDAVGIVMFPVLRRTNEDKLPTLYTTMRTFLMVPLLGLLVAYYPLKSILPIWLPKYTESLMYMALLFPMCIYEGKMALLINTYLKTLRKEKLMFVFNLLSVVLSIILTILFTIVFKNLSLAILSIVVLLAFRSALAEVFLSRILNVSVYKDIFLEMAMTLIFILAGWFVTSWIGVGLYLVAYGLYLLIQRRDIKATFITVKQLVRG</sequence>
<proteinExistence type="predicted"/>
<keyword evidence="2" id="KW-1003">Cell membrane</keyword>
<evidence type="ECO:0000256" key="4">
    <source>
        <dbReference type="ARBA" id="ARBA00022989"/>
    </source>
</evidence>
<keyword evidence="8" id="KW-1185">Reference proteome</keyword>
<comment type="caution">
    <text evidence="7">The sequence shown here is derived from an EMBL/GenBank/DDBJ whole genome shotgun (WGS) entry which is preliminary data.</text>
</comment>
<keyword evidence="4 6" id="KW-1133">Transmembrane helix</keyword>
<evidence type="ECO:0000313" key="8">
    <source>
        <dbReference type="Proteomes" id="UP001523262"/>
    </source>
</evidence>
<name>A0ABT0WI99_9BACI</name>
<reference evidence="7 8" key="1">
    <citation type="submission" date="2022-06" db="EMBL/GenBank/DDBJ databases">
        <authorList>
            <person name="Jeon C.O."/>
        </authorList>
    </citation>
    <scope>NUCLEOTIDE SEQUENCE [LARGE SCALE GENOMIC DNA]</scope>
    <source>
        <strain evidence="7 8">KCTC 13943</strain>
    </source>
</reference>
<feature type="transmembrane region" description="Helical" evidence="6">
    <location>
        <begin position="150"/>
        <end position="170"/>
    </location>
</feature>
<feature type="transmembrane region" description="Helical" evidence="6">
    <location>
        <begin position="115"/>
        <end position="138"/>
    </location>
</feature>
<evidence type="ECO:0000256" key="2">
    <source>
        <dbReference type="ARBA" id="ARBA00022475"/>
    </source>
</evidence>
<evidence type="ECO:0000256" key="3">
    <source>
        <dbReference type="ARBA" id="ARBA00022692"/>
    </source>
</evidence>
<feature type="transmembrane region" description="Helical" evidence="6">
    <location>
        <begin position="386"/>
        <end position="406"/>
    </location>
</feature>
<feature type="transmembrane region" description="Helical" evidence="6">
    <location>
        <begin position="296"/>
        <end position="319"/>
    </location>
</feature>
<dbReference type="PANTHER" id="PTHR30250">
    <property type="entry name" value="PST FAMILY PREDICTED COLANIC ACID TRANSPORTER"/>
    <property type="match status" value="1"/>
</dbReference>
<feature type="transmembrane region" description="Helical" evidence="6">
    <location>
        <begin position="325"/>
        <end position="346"/>
    </location>
</feature>
<feature type="transmembrane region" description="Helical" evidence="6">
    <location>
        <begin position="45"/>
        <end position="62"/>
    </location>
</feature>
<dbReference type="Proteomes" id="UP001523262">
    <property type="component" value="Unassembled WGS sequence"/>
</dbReference>
<dbReference type="InterPro" id="IPR050833">
    <property type="entry name" value="Poly_Biosynth_Transport"/>
</dbReference>
<keyword evidence="3 6" id="KW-0812">Transmembrane</keyword>
<dbReference type="PANTHER" id="PTHR30250:SF11">
    <property type="entry name" value="O-ANTIGEN TRANSPORTER-RELATED"/>
    <property type="match status" value="1"/>
</dbReference>
<evidence type="ECO:0000256" key="6">
    <source>
        <dbReference type="SAM" id="Phobius"/>
    </source>
</evidence>
<evidence type="ECO:0000256" key="1">
    <source>
        <dbReference type="ARBA" id="ARBA00004651"/>
    </source>
</evidence>
<accession>A0ABT0WI99</accession>
<protein>
    <recommendedName>
        <fullName evidence="9">Oligosaccharide flippase family protein</fullName>
    </recommendedName>
</protein>
<feature type="transmembrane region" description="Helical" evidence="6">
    <location>
        <begin position="83"/>
        <end position="109"/>
    </location>
</feature>
<feature type="transmembrane region" description="Helical" evidence="6">
    <location>
        <begin position="358"/>
        <end position="380"/>
    </location>
</feature>
<evidence type="ECO:0000313" key="7">
    <source>
        <dbReference type="EMBL" id="MCM2536037.1"/>
    </source>
</evidence>
<feature type="transmembrane region" description="Helical" evidence="6">
    <location>
        <begin position="418"/>
        <end position="447"/>
    </location>
</feature>
<feature type="transmembrane region" description="Helical" evidence="6">
    <location>
        <begin position="12"/>
        <end position="33"/>
    </location>
</feature>